<dbReference type="EMBL" id="CP119936">
    <property type="protein sequence ID" value="WFD03273.1"/>
    <property type="molecule type" value="Genomic_DNA"/>
</dbReference>
<dbReference type="Proteomes" id="UP001214603">
    <property type="component" value="Chromosome 3"/>
</dbReference>
<feature type="region of interest" description="Disordered" evidence="6">
    <location>
        <begin position="114"/>
        <end position="174"/>
    </location>
</feature>
<feature type="region of interest" description="Disordered" evidence="6">
    <location>
        <begin position="1"/>
        <end position="63"/>
    </location>
</feature>
<dbReference type="GO" id="GO:0010468">
    <property type="term" value="P:regulation of gene expression"/>
    <property type="evidence" value="ECO:0007669"/>
    <property type="project" value="UniProtKB-ARBA"/>
</dbReference>
<feature type="region of interest" description="Disordered" evidence="6">
    <location>
        <begin position="439"/>
        <end position="466"/>
    </location>
</feature>
<evidence type="ECO:0000256" key="4">
    <source>
        <dbReference type="ARBA" id="ARBA00023163"/>
    </source>
</evidence>
<keyword evidence="5" id="KW-0539">Nucleus</keyword>
<organism evidence="7 8">
    <name type="scientific">Malassezia obtusa</name>
    <dbReference type="NCBI Taxonomy" id="76774"/>
    <lineage>
        <taxon>Eukaryota</taxon>
        <taxon>Fungi</taxon>
        <taxon>Dikarya</taxon>
        <taxon>Basidiomycota</taxon>
        <taxon>Ustilaginomycotina</taxon>
        <taxon>Malasseziomycetes</taxon>
        <taxon>Malasseziales</taxon>
        <taxon>Malasseziaceae</taxon>
        <taxon>Malassezia</taxon>
    </lineage>
</organism>
<keyword evidence="2" id="KW-0678">Repressor</keyword>
<feature type="compositionally biased region" description="Pro residues" evidence="6">
    <location>
        <begin position="124"/>
        <end position="136"/>
    </location>
</feature>
<feature type="compositionally biased region" description="Low complexity" evidence="6">
    <location>
        <begin position="450"/>
        <end position="460"/>
    </location>
</feature>
<gene>
    <name evidence="7" type="ORF">MOBT1_001962</name>
</gene>
<evidence type="ECO:0000256" key="2">
    <source>
        <dbReference type="ARBA" id="ARBA00022491"/>
    </source>
</evidence>
<comment type="subcellular location">
    <subcellularLocation>
        <location evidence="1">Nucleus</location>
    </subcellularLocation>
</comment>
<proteinExistence type="predicted"/>
<keyword evidence="8" id="KW-1185">Reference proteome</keyword>
<accession>A0AAF0ITF2</accession>
<keyword evidence="4" id="KW-0804">Transcription</keyword>
<reference evidence="7" key="1">
    <citation type="submission" date="2023-03" db="EMBL/GenBank/DDBJ databases">
        <title>Mating type loci evolution in Malassezia.</title>
        <authorList>
            <person name="Coelho M.A."/>
        </authorList>
    </citation>
    <scope>NUCLEOTIDE SEQUENCE</scope>
    <source>
        <strain evidence="7">CBS 7876</strain>
    </source>
</reference>
<dbReference type="AlphaFoldDB" id="A0AAF0ITF2"/>
<evidence type="ECO:0008006" key="9">
    <source>
        <dbReference type="Google" id="ProtNLM"/>
    </source>
</evidence>
<dbReference type="GO" id="GO:0005654">
    <property type="term" value="C:nucleoplasm"/>
    <property type="evidence" value="ECO:0007669"/>
    <property type="project" value="UniProtKB-ARBA"/>
</dbReference>
<evidence type="ECO:0000256" key="3">
    <source>
        <dbReference type="ARBA" id="ARBA00023015"/>
    </source>
</evidence>
<evidence type="ECO:0000256" key="6">
    <source>
        <dbReference type="SAM" id="MobiDB-lite"/>
    </source>
</evidence>
<dbReference type="SMART" id="SM01401">
    <property type="entry name" value="Sds3"/>
    <property type="match status" value="1"/>
</dbReference>
<evidence type="ECO:0000313" key="7">
    <source>
        <dbReference type="EMBL" id="WFD03273.1"/>
    </source>
</evidence>
<evidence type="ECO:0000256" key="1">
    <source>
        <dbReference type="ARBA" id="ARBA00004123"/>
    </source>
</evidence>
<name>A0AAF0ITF2_9BASI</name>
<protein>
    <recommendedName>
        <fullName evidence="9">Sds3-like protein</fullName>
    </recommendedName>
</protein>
<keyword evidence="3" id="KW-0805">Transcription regulation</keyword>
<feature type="compositionally biased region" description="Basic residues" evidence="6">
    <location>
        <begin position="137"/>
        <end position="149"/>
    </location>
</feature>
<sequence>MPPPVHERGGLPPGPNAYYPYSAPPPSEPIYPYRPRRGPESDAHAAPPYAVHEPPMPVRPASPSMRFAQEPVEYIPVPRGAPDVLPPPMHDDLARAPMLPPHEMHVPMDVPLHALPPRARERPPPPPVPVPLPPSPRRVHASVHSRSHAPRGAPPAPMAEMHGASASKRDRKRKEVLDRLDRTHWEGIENREAVFQETYVALTSTYHALLTNPTHVREFAIAMADRTLDRNAALREVALYHAFRMERSQSTFAAERAKVDDEARLAKRSVRDKLLHVIEDRKRRLRDEKEGGEFAADFLLEPSQRQHSTRQLRNKGGASAAPAMRLARHSALGLDEEGAASTQALSTAVAQLLHWSDLDASAAIAAASAKGDVRALPVATARGDTFELPLHEAFASQTSLLAGVNLSMAAAAASAAANASKNKKKGAKPTHAQVLANAERTAHGDEDESSTSTGQGPTTPFLSTGGGRLRWDTAKCLSQLTGAKDIEVESDLINIHKIGHKRRRR</sequence>
<evidence type="ECO:0000313" key="8">
    <source>
        <dbReference type="Proteomes" id="UP001214603"/>
    </source>
</evidence>
<dbReference type="InterPro" id="IPR013907">
    <property type="entry name" value="Sds3"/>
</dbReference>
<evidence type="ECO:0000256" key="5">
    <source>
        <dbReference type="ARBA" id="ARBA00023242"/>
    </source>
</evidence>